<organism evidence="3 4">
    <name type="scientific">Demequina litoralis</name>
    <dbReference type="NCBI Taxonomy" id="3051660"/>
    <lineage>
        <taxon>Bacteria</taxon>
        <taxon>Bacillati</taxon>
        <taxon>Actinomycetota</taxon>
        <taxon>Actinomycetes</taxon>
        <taxon>Micrococcales</taxon>
        <taxon>Demequinaceae</taxon>
        <taxon>Demequina</taxon>
    </lineage>
</organism>
<dbReference type="Proteomes" id="UP001172728">
    <property type="component" value="Unassembled WGS sequence"/>
</dbReference>
<accession>A0ABT8G9N5</accession>
<dbReference type="RefSeq" id="WP_301133347.1">
    <property type="nucleotide sequence ID" value="NZ_JAUHPW010000005.1"/>
</dbReference>
<dbReference type="EMBL" id="JAUHPW010000005">
    <property type="protein sequence ID" value="MDN4475856.1"/>
    <property type="molecule type" value="Genomic_DNA"/>
</dbReference>
<evidence type="ECO:0000313" key="4">
    <source>
        <dbReference type="Proteomes" id="UP001172728"/>
    </source>
</evidence>
<keyword evidence="4" id="KW-1185">Reference proteome</keyword>
<keyword evidence="2" id="KW-0472">Membrane</keyword>
<comment type="caution">
    <text evidence="3">The sequence shown here is derived from an EMBL/GenBank/DDBJ whole genome shotgun (WGS) entry which is preliminary data.</text>
</comment>
<keyword evidence="2" id="KW-0812">Transmembrane</keyword>
<feature type="compositionally biased region" description="Low complexity" evidence="1">
    <location>
        <begin position="64"/>
        <end position="76"/>
    </location>
</feature>
<evidence type="ECO:0000256" key="1">
    <source>
        <dbReference type="SAM" id="MobiDB-lite"/>
    </source>
</evidence>
<reference evidence="3" key="1">
    <citation type="submission" date="2023-06" db="EMBL/GenBank/DDBJ databases">
        <title>Sysu t00192.</title>
        <authorList>
            <person name="Gao L."/>
            <person name="Fang B.-Z."/>
            <person name="Li W.-J."/>
        </authorList>
    </citation>
    <scope>NUCLEOTIDE SEQUENCE</scope>
    <source>
        <strain evidence="3">SYSU T00192</strain>
    </source>
</reference>
<feature type="transmembrane region" description="Helical" evidence="2">
    <location>
        <begin position="96"/>
        <end position="121"/>
    </location>
</feature>
<feature type="region of interest" description="Disordered" evidence="1">
    <location>
        <begin position="1"/>
        <end position="84"/>
    </location>
</feature>
<evidence type="ECO:0000256" key="2">
    <source>
        <dbReference type="SAM" id="Phobius"/>
    </source>
</evidence>
<proteinExistence type="predicted"/>
<protein>
    <submittedName>
        <fullName evidence="3">DUF4190 domain-containing protein</fullName>
    </submittedName>
</protein>
<keyword evidence="2" id="KW-1133">Transmembrane helix</keyword>
<feature type="transmembrane region" description="Helical" evidence="2">
    <location>
        <begin position="133"/>
        <end position="157"/>
    </location>
</feature>
<gene>
    <name evidence="3" type="ORF">QQX09_08295</name>
</gene>
<evidence type="ECO:0000313" key="3">
    <source>
        <dbReference type="EMBL" id="MDN4475856.1"/>
    </source>
</evidence>
<sequence>MTTNDDPYLHAQGEGTMRPVQPSPPAEEGWVPQPESEMTVAPPAPFAQSTYTQPTPQPTPTTPAPSYSSPGYAAPTPQQPYYGGSPTRATKTWMNVTSLVCALLVPVVGSLLAIIFGHLGVAASKRGDAEYKGIGIAGLVLGYLGLVGGIVSFLYAISIVADASTVTVQ</sequence>
<name>A0ABT8G9N5_9MICO</name>